<evidence type="ECO:0000256" key="5">
    <source>
        <dbReference type="ARBA" id="ARBA00021008"/>
    </source>
</evidence>
<feature type="transmembrane region" description="Helical" evidence="19">
    <location>
        <begin position="101"/>
        <end position="122"/>
    </location>
</feature>
<keyword evidence="15 21" id="KW-0496">Mitochondrion</keyword>
<evidence type="ECO:0000256" key="13">
    <source>
        <dbReference type="ARBA" id="ARBA00023027"/>
    </source>
</evidence>
<evidence type="ECO:0000256" key="14">
    <source>
        <dbReference type="ARBA" id="ARBA00023075"/>
    </source>
</evidence>
<reference evidence="21" key="2">
    <citation type="submission" date="2017-04" db="EMBL/GenBank/DDBJ databases">
        <authorList>
            <person name="Afonso C.L."/>
            <person name="Miller P.J."/>
            <person name="Scott M.A."/>
            <person name="Spackman E."/>
            <person name="Goraichik I."/>
            <person name="Dimitrov K.M."/>
            <person name="Suarez D.L."/>
            <person name="Swayne D.E."/>
        </authorList>
    </citation>
    <scope>NUCLEOTIDE SEQUENCE</scope>
</reference>
<evidence type="ECO:0000259" key="20">
    <source>
        <dbReference type="Pfam" id="PF00361"/>
    </source>
</evidence>
<evidence type="ECO:0000256" key="4">
    <source>
        <dbReference type="ARBA" id="ARBA00012944"/>
    </source>
</evidence>
<dbReference type="GO" id="GO:0008137">
    <property type="term" value="F:NADH dehydrogenase (ubiquinone) activity"/>
    <property type="evidence" value="ECO:0007669"/>
    <property type="project" value="UniProtKB-EC"/>
</dbReference>
<evidence type="ECO:0000256" key="16">
    <source>
        <dbReference type="ARBA" id="ARBA00023136"/>
    </source>
</evidence>
<evidence type="ECO:0000256" key="19">
    <source>
        <dbReference type="SAM" id="Phobius"/>
    </source>
</evidence>
<evidence type="ECO:0000256" key="8">
    <source>
        <dbReference type="ARBA" id="ARBA00022692"/>
    </source>
</evidence>
<organism evidence="21">
    <name type="scientific">Taharana fasciana</name>
    <name type="common">Leafhopper</name>
    <dbReference type="NCBI Taxonomy" id="2038276"/>
    <lineage>
        <taxon>Eukaryota</taxon>
        <taxon>Metazoa</taxon>
        <taxon>Ecdysozoa</taxon>
        <taxon>Arthropoda</taxon>
        <taxon>Hexapoda</taxon>
        <taxon>Insecta</taxon>
        <taxon>Pterygota</taxon>
        <taxon>Neoptera</taxon>
        <taxon>Paraneoptera</taxon>
        <taxon>Hemiptera</taxon>
        <taxon>Auchenorrhyncha</taxon>
        <taxon>Membracoidea</taxon>
        <taxon>Cicadellidae</taxon>
        <taxon>Coelidiinae</taxon>
        <taxon>Taharana</taxon>
    </lineage>
</organism>
<sequence length="318" mass="36892">MKFNSTTLLFKTMIIMGLMISMSSSNWILLWSGLELMLMAFIPIMNSMNIMYTESAMKYFIMQSVSSALLMMSIMMSLTMLDNKTIMTMAMLVKLAIAPMNMWFISTIEGISTNMMMTMLITMKITPMMIMSYMNLKINMIIILSLMISSLLIINQTSMKKIIGHSSVFNFTLMLGVVSLSSMWINYLLVYSTLTWSIINMMKTIKIKFINQMIINEKSKIIKLNLWILMLSFMGMPPLLGFMNKLMVFEMMLLMKENMVLMTMITASMMIAFTYMRLSYSSMIMQSMKTKWTSMINKKKLKIICINTLNLLTIMYMY</sequence>
<feature type="transmembrane region" description="Helical" evidence="19">
    <location>
        <begin position="301"/>
        <end position="317"/>
    </location>
</feature>
<evidence type="ECO:0000256" key="15">
    <source>
        <dbReference type="ARBA" id="ARBA00023128"/>
    </source>
</evidence>
<evidence type="ECO:0000256" key="6">
    <source>
        <dbReference type="ARBA" id="ARBA00022448"/>
    </source>
</evidence>
<feature type="transmembrane region" description="Helical" evidence="19">
    <location>
        <begin position="134"/>
        <end position="154"/>
    </location>
</feature>
<evidence type="ECO:0000256" key="9">
    <source>
        <dbReference type="ARBA" id="ARBA00022792"/>
    </source>
</evidence>
<evidence type="ECO:0000313" key="21">
    <source>
        <dbReference type="EMBL" id="ATD51670.1"/>
    </source>
</evidence>
<feature type="transmembrane region" description="Helical" evidence="19">
    <location>
        <begin position="12"/>
        <end position="30"/>
    </location>
</feature>
<proteinExistence type="inferred from homology"/>
<dbReference type="InterPro" id="IPR001750">
    <property type="entry name" value="ND/Mrp_TM"/>
</dbReference>
<dbReference type="GO" id="GO:0005743">
    <property type="term" value="C:mitochondrial inner membrane"/>
    <property type="evidence" value="ECO:0007669"/>
    <property type="project" value="UniProtKB-SubCell"/>
</dbReference>
<comment type="subcellular location">
    <subcellularLocation>
        <location evidence="2">Mitochondrion inner membrane</location>
        <topology evidence="2">Multi-pass membrane protein</topology>
    </subcellularLocation>
</comment>
<feature type="transmembrane region" description="Helical" evidence="19">
    <location>
        <begin position="59"/>
        <end position="81"/>
    </location>
</feature>
<protein>
    <recommendedName>
        <fullName evidence="5">NADH-ubiquinone oxidoreductase chain 2</fullName>
        <ecNumber evidence="4">7.1.1.2</ecNumber>
    </recommendedName>
    <alternativeName>
        <fullName evidence="17">NADH dehydrogenase subunit 2</fullName>
    </alternativeName>
</protein>
<dbReference type="Pfam" id="PF00361">
    <property type="entry name" value="Proton_antipo_M"/>
    <property type="match status" value="1"/>
</dbReference>
<name>A0A343K3X2_TAHFA</name>
<evidence type="ECO:0000256" key="3">
    <source>
        <dbReference type="ARBA" id="ARBA00007012"/>
    </source>
</evidence>
<keyword evidence="13" id="KW-0520">NAD</keyword>
<keyword evidence="8 19" id="KW-0812">Transmembrane</keyword>
<dbReference type="InterPro" id="IPR050175">
    <property type="entry name" value="Complex_I_Subunit_2"/>
</dbReference>
<keyword evidence="14" id="KW-0830">Ubiquinone</keyword>
<comment type="catalytic activity">
    <reaction evidence="18">
        <text>a ubiquinone + NADH + 5 H(+)(in) = a ubiquinol + NAD(+) + 4 H(+)(out)</text>
        <dbReference type="Rhea" id="RHEA:29091"/>
        <dbReference type="Rhea" id="RHEA-COMP:9565"/>
        <dbReference type="Rhea" id="RHEA-COMP:9566"/>
        <dbReference type="ChEBI" id="CHEBI:15378"/>
        <dbReference type="ChEBI" id="CHEBI:16389"/>
        <dbReference type="ChEBI" id="CHEBI:17976"/>
        <dbReference type="ChEBI" id="CHEBI:57540"/>
        <dbReference type="ChEBI" id="CHEBI:57945"/>
        <dbReference type="EC" id="7.1.1.2"/>
    </reaction>
</comment>
<comment type="function">
    <text evidence="1">Core subunit of the mitochondrial membrane respiratory chain NADH dehydrogenase (Complex I) that is believed to belong to the minimal assembly required for catalysis. Complex I functions in the transfer of electrons from NADH to the respiratory chain. The immediate electron acceptor for the enzyme is believed to be ubiquinone.</text>
</comment>
<keyword evidence="16 19" id="KW-0472">Membrane</keyword>
<evidence type="ECO:0000256" key="11">
    <source>
        <dbReference type="ARBA" id="ARBA00022982"/>
    </source>
</evidence>
<evidence type="ECO:0000256" key="17">
    <source>
        <dbReference type="ARBA" id="ARBA00031028"/>
    </source>
</evidence>
<keyword evidence="9" id="KW-0999">Mitochondrion inner membrane</keyword>
<keyword evidence="12 19" id="KW-1133">Transmembrane helix</keyword>
<accession>A0A343K3X2</accession>
<evidence type="ECO:0000256" key="2">
    <source>
        <dbReference type="ARBA" id="ARBA00004448"/>
    </source>
</evidence>
<geneLocation type="mitochondrion" evidence="21"/>
<feature type="domain" description="NADH:quinone oxidoreductase/Mrp antiporter transmembrane" evidence="20">
    <location>
        <begin position="80"/>
        <end position="269"/>
    </location>
</feature>
<evidence type="ECO:0000256" key="1">
    <source>
        <dbReference type="ARBA" id="ARBA00003257"/>
    </source>
</evidence>
<keyword evidence="7" id="KW-0679">Respiratory chain</keyword>
<dbReference type="AlphaFoldDB" id="A0A343K3X2"/>
<dbReference type="EC" id="7.1.1.2" evidence="4"/>
<evidence type="ECO:0000256" key="12">
    <source>
        <dbReference type="ARBA" id="ARBA00022989"/>
    </source>
</evidence>
<keyword evidence="10" id="KW-1278">Translocase</keyword>
<evidence type="ECO:0000256" key="7">
    <source>
        <dbReference type="ARBA" id="ARBA00022660"/>
    </source>
</evidence>
<feature type="transmembrane region" description="Helical" evidence="19">
    <location>
        <begin position="260"/>
        <end position="280"/>
    </location>
</feature>
<keyword evidence="11" id="KW-0249">Electron transport</keyword>
<dbReference type="EMBL" id="KY886913">
    <property type="protein sequence ID" value="ATD51670.1"/>
    <property type="molecule type" value="Genomic_DNA"/>
</dbReference>
<feature type="transmembrane region" description="Helical" evidence="19">
    <location>
        <begin position="220"/>
        <end position="240"/>
    </location>
</feature>
<dbReference type="PANTHER" id="PTHR46552">
    <property type="entry name" value="NADH-UBIQUINONE OXIDOREDUCTASE CHAIN 2"/>
    <property type="match status" value="1"/>
</dbReference>
<dbReference type="GO" id="GO:0006120">
    <property type="term" value="P:mitochondrial electron transport, NADH to ubiquinone"/>
    <property type="evidence" value="ECO:0007669"/>
    <property type="project" value="TreeGrafter"/>
</dbReference>
<comment type="similarity">
    <text evidence="3">Belongs to the complex I subunit 2 family.</text>
</comment>
<feature type="transmembrane region" description="Helical" evidence="19">
    <location>
        <begin position="174"/>
        <end position="199"/>
    </location>
</feature>
<dbReference type="PANTHER" id="PTHR46552:SF1">
    <property type="entry name" value="NADH-UBIQUINONE OXIDOREDUCTASE CHAIN 2"/>
    <property type="match status" value="1"/>
</dbReference>
<evidence type="ECO:0000256" key="18">
    <source>
        <dbReference type="ARBA" id="ARBA00049551"/>
    </source>
</evidence>
<gene>
    <name evidence="21" type="primary">ND2</name>
</gene>
<keyword evidence="6" id="KW-0813">Transport</keyword>
<reference evidence="21" key="1">
    <citation type="journal article" date="2017" name="Genetica">
        <title>Complete mitochondrial genome of Taharana fasciana (Insecta, Hemiptera: Cicadellidae) and comparison with other Cicadellidae insects.</title>
        <authorList>
            <person name="Wang J."/>
            <person name="Li H."/>
            <person name="Dai R."/>
        </authorList>
    </citation>
    <scope>NUCLEOTIDE SEQUENCE</scope>
</reference>
<evidence type="ECO:0000256" key="10">
    <source>
        <dbReference type="ARBA" id="ARBA00022967"/>
    </source>
</evidence>